<dbReference type="GO" id="GO:0004842">
    <property type="term" value="F:ubiquitin-protein transferase activity"/>
    <property type="evidence" value="ECO:0007669"/>
    <property type="project" value="InterPro"/>
</dbReference>
<keyword evidence="2" id="KW-0963">Cytoplasm</keyword>
<feature type="repeat" description="RCC1" evidence="7">
    <location>
        <begin position="79"/>
        <end position="158"/>
    </location>
</feature>
<evidence type="ECO:0000256" key="7">
    <source>
        <dbReference type="PROSITE-ProRule" id="PRU00235"/>
    </source>
</evidence>
<feature type="domain" description="HECT" evidence="8">
    <location>
        <begin position="889"/>
        <end position="1218"/>
    </location>
</feature>
<dbReference type="OrthoDB" id="8068875at2759"/>
<dbReference type="SUPFAM" id="SSF56204">
    <property type="entry name" value="Hect, E3 ligase catalytic domain"/>
    <property type="match status" value="1"/>
</dbReference>
<dbReference type="PANTHER" id="PTHR45622:SF60">
    <property type="entry name" value="UBIQUITIN-PROTEIN LIGASE E3A"/>
    <property type="match status" value="1"/>
</dbReference>
<dbReference type="Pfam" id="PF25390">
    <property type="entry name" value="WD40_RLD"/>
    <property type="match status" value="1"/>
</dbReference>
<evidence type="ECO:0000256" key="1">
    <source>
        <dbReference type="ARBA" id="ARBA00004496"/>
    </source>
</evidence>
<dbReference type="InterPro" id="IPR000408">
    <property type="entry name" value="Reg_chr_condens"/>
</dbReference>
<dbReference type="PROSITE" id="PS50012">
    <property type="entry name" value="RCC1_3"/>
    <property type="match status" value="7"/>
</dbReference>
<evidence type="ECO:0000313" key="10">
    <source>
        <dbReference type="Proteomes" id="UP000232323"/>
    </source>
</evidence>
<evidence type="ECO:0000313" key="9">
    <source>
        <dbReference type="EMBL" id="GAX80909.1"/>
    </source>
</evidence>
<dbReference type="Gene3D" id="2.130.10.30">
    <property type="entry name" value="Regulator of chromosome condensation 1/beta-lactamase-inhibitor protein II"/>
    <property type="match status" value="2"/>
</dbReference>
<dbReference type="PROSITE" id="PS00626">
    <property type="entry name" value="RCC1_2"/>
    <property type="match status" value="2"/>
</dbReference>
<dbReference type="Proteomes" id="UP000232323">
    <property type="component" value="Unassembled WGS sequence"/>
</dbReference>
<evidence type="ECO:0000256" key="4">
    <source>
        <dbReference type="ARBA" id="ARBA00022737"/>
    </source>
</evidence>
<feature type="repeat" description="RCC1" evidence="7">
    <location>
        <begin position="276"/>
        <end position="327"/>
    </location>
</feature>
<dbReference type="Pfam" id="PF00415">
    <property type="entry name" value="RCC1"/>
    <property type="match status" value="2"/>
</dbReference>
<dbReference type="PROSITE" id="PS50237">
    <property type="entry name" value="HECT"/>
    <property type="match status" value="1"/>
</dbReference>
<proteinExistence type="predicted"/>
<dbReference type="Gene3D" id="3.30.2160.10">
    <property type="entry name" value="Hect, E3 ligase catalytic domain"/>
    <property type="match status" value="1"/>
</dbReference>
<dbReference type="SUPFAM" id="SSF50985">
    <property type="entry name" value="RCC1/BLIP-II"/>
    <property type="match status" value="2"/>
</dbReference>
<feature type="active site" description="Glycyl thioester intermediate" evidence="6">
    <location>
        <position position="1186"/>
    </location>
</feature>
<dbReference type="InterPro" id="IPR058923">
    <property type="entry name" value="RCC1-like_dom"/>
</dbReference>
<dbReference type="PRINTS" id="PR00633">
    <property type="entry name" value="RCCNDNSATION"/>
</dbReference>
<feature type="repeat" description="RCC1" evidence="7">
    <location>
        <begin position="27"/>
        <end position="78"/>
    </location>
</feature>
<evidence type="ECO:0000256" key="3">
    <source>
        <dbReference type="ARBA" id="ARBA00022679"/>
    </source>
</evidence>
<dbReference type="STRING" id="1157962.A0A250XDC7"/>
<dbReference type="CDD" id="cd00078">
    <property type="entry name" value="HECTc"/>
    <property type="match status" value="1"/>
</dbReference>
<gene>
    <name evidence="9" type="ORF">CEUSTIGMA_g8344.t1</name>
</gene>
<keyword evidence="4" id="KW-0677">Repeat</keyword>
<feature type="repeat" description="RCC1" evidence="7">
    <location>
        <begin position="224"/>
        <end position="275"/>
    </location>
</feature>
<sequence>MQPGPATPFVYKPPPTPSLNNIKRTSVLVYAWGRGDMGQLGISSDTFISVPTKVEQLQGKDIVHVASSAFNSIFLTDDGEVYTCGSNDSGQLGVKLIHQLKEDAPTARDDNHAAMSDAELKTSSWGFTSVPVRVMALDLYKIQHASSGQTHMLVVTEQGQLASWGASEFGQLGQGGEGLSHHQPRILKTCNNIHSSKGPQAGDHVRYIRSSSGACHNAVLDSYGHLHTFGQGTFGALGQGDEDNRDTPCLVKQLWPVGITMVTCGENHTCALSLDGRVFTWGRGKYGQLGHGDFGSRSCPELVKALLGSSIIQIACGGDHTLAVSNEGVLYSWGRGTWGQCGNGTLDNTCRPGRVQGLIDYRVLQASAGLRHSLVLTSTNDVYSFGDGEQGQLGTTTRGGGSTTAAAGGVVSCQSTPAKVLGLPTLPILFIVAGGDHSLVVLGEPAPGQRIPIGPESARIHGRGVVPVQPLPSGLIELCAACASSVGATESTSSATASAVSSTNTMPPAGLPGLVSCIEDLFSSPGYLSSGFALPEAQNPPASAAAAAPISGGATPSSSVAAGAGFAAARSLAAASGTASNILSSSATVVGHGTAAEFSSLMSITHNIDTQAVQSVYQAILKVYQTEVVSALGSSCLRLLQGIEQHLKWSALRAAEGNTAMSMTAQLEWLLPLLLILFLNPLNGEHLPVGTSLMTHLVDVYLTLPSRAQQLLALWLSRLPIEQFGGRVVRPLQRYLSGLASQGFTSRRGKIMRGVQILDYLFDANHYLGSPIPLSEFHNRTISETANLKDEYLMFAELKNSSRSNYAVGAGMEAPTCLCQVPFLLTPEAKSRILQGEATVQKHHVMQNSAMAALMQGLHPAAIGSVAFLDIHVRRSHILQDSLQQIVSRPQDLKKPLRVTFISNGVPEEGLDEGGVSREFFQLLVAEIFRPDYGMFIYNEETRTFWFNAASLESTVEFQLVGIVMGLAIYNGIILDVHFPLVVYKKLLGQHPTLADLAEAQPSLAKGLQQLLDFEGDVENTFCRTFDVEYEYYGVMKKQDLLPGGSNIPVTALNRQEYVKLYTEWQLTSSIEKQFNAFAHGFHLVCGGLALSLFRYDELELLVCGLPHLDFHELEKNAKYEGYTRDSPTVNFFWQAVHSMTMEQKRKLLAFTTGCDRAPVGGLGQLTLIVQRGGPDTDRLPTSHTCFNTLLLPEYSSKEKLNERLALAIENAQGFGLR</sequence>
<keyword evidence="5 6" id="KW-0833">Ubl conjugation pathway</keyword>
<dbReference type="SMART" id="SM00119">
    <property type="entry name" value="HECTc"/>
    <property type="match status" value="1"/>
</dbReference>
<reference evidence="9 10" key="1">
    <citation type="submission" date="2017-08" db="EMBL/GenBank/DDBJ databases">
        <title>Acidophilic green algal genome provides insights into adaptation to an acidic environment.</title>
        <authorList>
            <person name="Hirooka S."/>
            <person name="Hirose Y."/>
            <person name="Kanesaki Y."/>
            <person name="Higuchi S."/>
            <person name="Fujiwara T."/>
            <person name="Onuma R."/>
            <person name="Era A."/>
            <person name="Ohbayashi R."/>
            <person name="Uzuka A."/>
            <person name="Nozaki H."/>
            <person name="Yoshikawa H."/>
            <person name="Miyagishima S.Y."/>
        </authorList>
    </citation>
    <scope>NUCLEOTIDE SEQUENCE [LARGE SCALE GENOMIC DNA]</scope>
    <source>
        <strain evidence="9 10">NIES-2499</strain>
    </source>
</reference>
<dbReference type="AlphaFoldDB" id="A0A250XDC7"/>
<evidence type="ECO:0000256" key="2">
    <source>
        <dbReference type="ARBA" id="ARBA00022490"/>
    </source>
</evidence>
<dbReference type="InterPro" id="IPR035983">
    <property type="entry name" value="Hect_E3_ubiquitin_ligase"/>
</dbReference>
<evidence type="ECO:0000256" key="5">
    <source>
        <dbReference type="ARBA" id="ARBA00022786"/>
    </source>
</evidence>
<protein>
    <recommendedName>
        <fullName evidence="8">HECT domain-containing protein</fullName>
    </recommendedName>
</protein>
<dbReference type="FunFam" id="3.30.2160.10:FF:000004">
    <property type="entry name" value="probable E3 ubiquitin-protein ligase HERC4 isoform X1"/>
    <property type="match status" value="1"/>
</dbReference>
<feature type="repeat" description="RCC1" evidence="7">
    <location>
        <begin position="380"/>
        <end position="444"/>
    </location>
</feature>
<evidence type="ECO:0000259" key="8">
    <source>
        <dbReference type="PROSITE" id="PS50237"/>
    </source>
</evidence>
<comment type="subcellular location">
    <subcellularLocation>
        <location evidence="1">Cytoplasm</location>
    </subcellularLocation>
</comment>
<feature type="repeat" description="RCC1" evidence="7">
    <location>
        <begin position="328"/>
        <end position="379"/>
    </location>
</feature>
<keyword evidence="10" id="KW-1185">Reference proteome</keyword>
<dbReference type="Gene3D" id="3.30.2410.10">
    <property type="entry name" value="Hect, E3 ligase catalytic domain"/>
    <property type="match status" value="1"/>
</dbReference>
<comment type="caution">
    <text evidence="9">The sequence shown here is derived from an EMBL/GenBank/DDBJ whole genome shotgun (WGS) entry which is preliminary data.</text>
</comment>
<organism evidence="9 10">
    <name type="scientific">Chlamydomonas eustigma</name>
    <dbReference type="NCBI Taxonomy" id="1157962"/>
    <lineage>
        <taxon>Eukaryota</taxon>
        <taxon>Viridiplantae</taxon>
        <taxon>Chlorophyta</taxon>
        <taxon>core chlorophytes</taxon>
        <taxon>Chlorophyceae</taxon>
        <taxon>CS clade</taxon>
        <taxon>Chlamydomonadales</taxon>
        <taxon>Chlamydomonadaceae</taxon>
        <taxon>Chlamydomonas</taxon>
    </lineage>
</organism>
<dbReference type="Gene3D" id="3.90.1750.10">
    <property type="entry name" value="Hect, E3 ligase catalytic domains"/>
    <property type="match status" value="1"/>
</dbReference>
<accession>A0A250XDC7</accession>
<dbReference type="FunFam" id="3.30.2410.10:FF:000003">
    <property type="entry name" value="probable E3 ubiquitin-protein ligase HERC4 isoform X1"/>
    <property type="match status" value="1"/>
</dbReference>
<keyword evidence="3" id="KW-0808">Transferase</keyword>
<dbReference type="Pfam" id="PF00632">
    <property type="entry name" value="HECT"/>
    <property type="match status" value="1"/>
</dbReference>
<dbReference type="InterPro" id="IPR009091">
    <property type="entry name" value="RCC1/BLIP-II"/>
</dbReference>
<evidence type="ECO:0000256" key="6">
    <source>
        <dbReference type="PROSITE-ProRule" id="PRU00104"/>
    </source>
</evidence>
<dbReference type="InterPro" id="IPR051709">
    <property type="entry name" value="Ub-ligase/GTPase-reg"/>
</dbReference>
<dbReference type="InterPro" id="IPR000569">
    <property type="entry name" value="HECT_dom"/>
</dbReference>
<dbReference type="GO" id="GO:0005737">
    <property type="term" value="C:cytoplasm"/>
    <property type="evidence" value="ECO:0007669"/>
    <property type="project" value="UniProtKB-SubCell"/>
</dbReference>
<dbReference type="PANTHER" id="PTHR45622">
    <property type="entry name" value="UBIQUITIN-PROTEIN LIGASE E3A-RELATED"/>
    <property type="match status" value="1"/>
</dbReference>
<dbReference type="EMBL" id="BEGY01000058">
    <property type="protein sequence ID" value="GAX80909.1"/>
    <property type="molecule type" value="Genomic_DNA"/>
</dbReference>
<feature type="repeat" description="RCC1" evidence="7">
    <location>
        <begin position="159"/>
        <end position="223"/>
    </location>
</feature>
<name>A0A250XDC7_9CHLO</name>